<dbReference type="GO" id="GO:0005886">
    <property type="term" value="C:plasma membrane"/>
    <property type="evidence" value="ECO:0007669"/>
    <property type="project" value="UniProtKB-SubCell"/>
</dbReference>
<feature type="transmembrane region" description="Helical" evidence="6">
    <location>
        <begin position="568"/>
        <end position="589"/>
    </location>
</feature>
<feature type="domain" description="ABC3 transporter permease C-terminal" evidence="7">
    <location>
        <begin position="59"/>
        <end position="178"/>
    </location>
</feature>
<keyword evidence="5 6" id="KW-0472">Membrane</keyword>
<keyword evidence="2 6" id="KW-1003">Cell membrane</keyword>
<feature type="transmembrane region" description="Helical" evidence="6">
    <location>
        <begin position="52"/>
        <end position="74"/>
    </location>
</feature>
<dbReference type="Proteomes" id="UP000253090">
    <property type="component" value="Unassembled WGS sequence"/>
</dbReference>
<evidence type="ECO:0000256" key="3">
    <source>
        <dbReference type="ARBA" id="ARBA00022692"/>
    </source>
</evidence>
<feature type="domain" description="ABC3 transporter permease C-terminal" evidence="7">
    <location>
        <begin position="573"/>
        <end position="673"/>
    </location>
</feature>
<accession>A0A369BV44</accession>
<dbReference type="EMBL" id="QPJW01000001">
    <property type="protein sequence ID" value="RCX23484.1"/>
    <property type="molecule type" value="Genomic_DNA"/>
</dbReference>
<dbReference type="OrthoDB" id="1937696at2"/>
<dbReference type="GO" id="GO:0055085">
    <property type="term" value="P:transmembrane transport"/>
    <property type="evidence" value="ECO:0007669"/>
    <property type="project" value="UniProtKB-UniRule"/>
</dbReference>
<gene>
    <name evidence="8" type="ORF">DFP94_1011083</name>
</gene>
<name>A0A369BV44_9BACL</name>
<dbReference type="AlphaFoldDB" id="A0A369BV44"/>
<evidence type="ECO:0000256" key="5">
    <source>
        <dbReference type="ARBA" id="ARBA00023136"/>
    </source>
</evidence>
<evidence type="ECO:0000313" key="8">
    <source>
        <dbReference type="EMBL" id="RCX23484.1"/>
    </source>
</evidence>
<dbReference type="InterPro" id="IPR027022">
    <property type="entry name" value="ABC_permease_BceB-typ"/>
</dbReference>
<keyword evidence="9" id="KW-1185">Reference proteome</keyword>
<feature type="transmembrane region" description="Helical" evidence="6">
    <location>
        <begin position="623"/>
        <end position="646"/>
    </location>
</feature>
<keyword evidence="3 6" id="KW-0812">Transmembrane</keyword>
<comment type="similarity">
    <text evidence="6">Belongs to the ABC-4 integral membrane protein family.</text>
</comment>
<feature type="transmembrane region" description="Helical" evidence="6">
    <location>
        <begin position="281"/>
        <end position="304"/>
    </location>
</feature>
<organism evidence="8 9">
    <name type="scientific">Fontibacillus phaseoli</name>
    <dbReference type="NCBI Taxonomy" id="1416533"/>
    <lineage>
        <taxon>Bacteria</taxon>
        <taxon>Bacillati</taxon>
        <taxon>Bacillota</taxon>
        <taxon>Bacilli</taxon>
        <taxon>Bacillales</taxon>
        <taxon>Paenibacillaceae</taxon>
        <taxon>Fontibacillus</taxon>
    </lineage>
</organism>
<feature type="transmembrane region" description="Helical" evidence="6">
    <location>
        <begin position="151"/>
        <end position="173"/>
    </location>
</feature>
<evidence type="ECO:0000256" key="1">
    <source>
        <dbReference type="ARBA" id="ARBA00004651"/>
    </source>
</evidence>
<evidence type="ECO:0000313" key="9">
    <source>
        <dbReference type="Proteomes" id="UP000253090"/>
    </source>
</evidence>
<comment type="caution">
    <text evidence="8">The sequence shown here is derived from an EMBL/GenBank/DDBJ whole genome shotgun (WGS) entry which is preliminary data.</text>
</comment>
<keyword evidence="4 6" id="KW-1133">Transmembrane helix</keyword>
<dbReference type="InterPro" id="IPR003838">
    <property type="entry name" value="ABC3_permease_C"/>
</dbReference>
<dbReference type="InterPro" id="IPR052536">
    <property type="entry name" value="ABC-4_Integral_Memb_Prot"/>
</dbReference>
<dbReference type="Pfam" id="PF02687">
    <property type="entry name" value="FtsX"/>
    <property type="match status" value="2"/>
</dbReference>
<dbReference type="RefSeq" id="WP_114495357.1">
    <property type="nucleotide sequence ID" value="NZ_QPJW01000001.1"/>
</dbReference>
<dbReference type="PANTHER" id="PTHR46795:SF3">
    <property type="entry name" value="ABC TRANSPORTER PERMEASE"/>
    <property type="match status" value="1"/>
</dbReference>
<feature type="transmembrane region" description="Helical" evidence="6">
    <location>
        <begin position="658"/>
        <end position="677"/>
    </location>
</feature>
<dbReference type="PANTHER" id="PTHR46795">
    <property type="entry name" value="ABC TRANSPORTER PERMEASE-RELATED-RELATED"/>
    <property type="match status" value="1"/>
</dbReference>
<evidence type="ECO:0000256" key="2">
    <source>
        <dbReference type="ARBA" id="ARBA00022475"/>
    </source>
</evidence>
<feature type="transmembrane region" description="Helical" evidence="6">
    <location>
        <begin position="194"/>
        <end position="213"/>
    </location>
</feature>
<feature type="transmembrane region" description="Helical" evidence="6">
    <location>
        <begin position="225"/>
        <end position="251"/>
    </location>
</feature>
<dbReference type="PIRSF" id="PIRSF018968">
    <property type="entry name" value="ABC_permease_BceB"/>
    <property type="match status" value="1"/>
</dbReference>
<reference evidence="8 9" key="1">
    <citation type="submission" date="2018-07" db="EMBL/GenBank/DDBJ databases">
        <title>Genomic Encyclopedia of Type Strains, Phase III (KMG-III): the genomes of soil and plant-associated and newly described type strains.</title>
        <authorList>
            <person name="Whitman W."/>
        </authorList>
    </citation>
    <scope>NUCLEOTIDE SEQUENCE [LARGE SCALE GENOMIC DNA]</scope>
    <source>
        <strain evidence="8 9">CECT 8333</strain>
    </source>
</reference>
<feature type="transmembrane region" description="Helical" evidence="6">
    <location>
        <begin position="105"/>
        <end position="131"/>
    </location>
</feature>
<keyword evidence="6" id="KW-0813">Transport</keyword>
<evidence type="ECO:0000256" key="6">
    <source>
        <dbReference type="PIRNR" id="PIRNR018968"/>
    </source>
</evidence>
<evidence type="ECO:0000259" key="7">
    <source>
        <dbReference type="Pfam" id="PF02687"/>
    </source>
</evidence>
<feature type="transmembrane region" description="Helical" evidence="6">
    <location>
        <begin position="21"/>
        <end position="40"/>
    </location>
</feature>
<protein>
    <submittedName>
        <fullName evidence="8">FtsX-like permease family protein</fullName>
    </submittedName>
</protein>
<comment type="subcellular location">
    <subcellularLocation>
        <location evidence="1 6">Cell membrane</location>
        <topology evidence="1 6">Multi-pass membrane protein</topology>
    </subcellularLocation>
</comment>
<proteinExistence type="inferred from homology"/>
<sequence length="689" mass="77811">MTFSTIVRKNFLYNAKKYLSLYFVNSLTVAILFMFGSLLYNPDVLRQVGDTSLYGIVRFALVGVVLFAFVFITYSNLTFLKYRGKEFGMYITLGMTTKNLIKMLFLENIGIVAVSLASGFVSGGVFGKLFFMGLNQILIANPITFELNGASLLLSGGIFLMVFAGNFLFNMLYLRKISITDVLQAAKKREIGKYSTVLGTIAIIVFAVSLFLLPQFMLGKLSDASTLIITILIVLTMVAPYIIFGTLIVVIKSVLKHFKKTYNNNLIVMSNLSHRLLSFKATMYIVSLLIAGALFFIGMTYAMYATTEENNDQDYPFDVMVVESDLYNHMDAGEIESLLKANGSDVVQNKTLEYLQVPGFQYYGESWGLWDTHTMIISEGNFNRHMNTRYNLSPDQALFARVHQENREYVAPDTILAVMDPEVIGEELQNDGSKEDLLRALEDYTVKEFKTGSVKEVTVPYINNVQTANSYFGHALVIDDKVYEQIKSGVGKSQMNKVHLLKGDIREDGFQALVNSLRERNGLDSTYWKDSSSSLLNETNEEREKLEGLRPVHKDEGLKRQLESNGTIFFIIIFLGALFAIASGVVLYHKVLSDIDDQKERVLSLKRIGVTRKEIIVIASKELAMTFFLPSVFGVGLGLYYFYVLFSNQNIVLRLVEKAGWVALLFLVLQVMFYFASRRKYISELCRNL</sequence>
<evidence type="ECO:0000256" key="4">
    <source>
        <dbReference type="ARBA" id="ARBA00022989"/>
    </source>
</evidence>